<feature type="compositionally biased region" description="Low complexity" evidence="1">
    <location>
        <begin position="513"/>
        <end position="539"/>
    </location>
</feature>
<feature type="compositionally biased region" description="Low complexity" evidence="1">
    <location>
        <begin position="313"/>
        <end position="339"/>
    </location>
</feature>
<dbReference type="Proteomes" id="UP000444721">
    <property type="component" value="Unassembled WGS sequence"/>
</dbReference>
<keyword evidence="3" id="KW-1185">Reference proteome</keyword>
<feature type="compositionally biased region" description="Basic and acidic residues" evidence="1">
    <location>
        <begin position="690"/>
        <end position="706"/>
    </location>
</feature>
<reference evidence="2 3" key="1">
    <citation type="journal article" date="2019" name="Sci. Rep.">
        <title>Nanopore sequencing improves the draft genome of the human pathogenic amoeba Naegleria fowleri.</title>
        <authorList>
            <person name="Liechti N."/>
            <person name="Schurch N."/>
            <person name="Bruggmann R."/>
            <person name="Wittwer M."/>
        </authorList>
    </citation>
    <scope>NUCLEOTIDE SEQUENCE [LARGE SCALE GENOMIC DNA]</scope>
    <source>
        <strain evidence="2 3">ATCC 30894</strain>
    </source>
</reference>
<feature type="region of interest" description="Disordered" evidence="1">
    <location>
        <begin position="501"/>
        <end position="549"/>
    </location>
</feature>
<organism evidence="2 3">
    <name type="scientific">Naegleria fowleri</name>
    <name type="common">Brain eating amoeba</name>
    <dbReference type="NCBI Taxonomy" id="5763"/>
    <lineage>
        <taxon>Eukaryota</taxon>
        <taxon>Discoba</taxon>
        <taxon>Heterolobosea</taxon>
        <taxon>Tetramitia</taxon>
        <taxon>Eutetramitia</taxon>
        <taxon>Vahlkampfiidae</taxon>
        <taxon>Naegleria</taxon>
    </lineage>
</organism>
<feature type="region of interest" description="Disordered" evidence="1">
    <location>
        <begin position="628"/>
        <end position="651"/>
    </location>
</feature>
<evidence type="ECO:0000313" key="2">
    <source>
        <dbReference type="EMBL" id="KAF0978982.1"/>
    </source>
</evidence>
<dbReference type="EMBL" id="VFQX01000028">
    <property type="protein sequence ID" value="KAF0978982.1"/>
    <property type="molecule type" value="Genomic_DNA"/>
</dbReference>
<feature type="region of interest" description="Disordered" evidence="1">
    <location>
        <begin position="411"/>
        <end position="445"/>
    </location>
</feature>
<feature type="compositionally biased region" description="Polar residues" evidence="1">
    <location>
        <begin position="588"/>
        <end position="607"/>
    </location>
</feature>
<proteinExistence type="predicted"/>
<feature type="compositionally biased region" description="Polar residues" evidence="1">
    <location>
        <begin position="568"/>
        <end position="579"/>
    </location>
</feature>
<feature type="region of interest" description="Disordered" evidence="1">
    <location>
        <begin position="668"/>
        <end position="715"/>
    </location>
</feature>
<feature type="region of interest" description="Disordered" evidence="1">
    <location>
        <begin position="568"/>
        <end position="607"/>
    </location>
</feature>
<dbReference type="VEuPathDB" id="AmoebaDB:NF0057310"/>
<dbReference type="OMA" id="SPECEIQ"/>
<name>A0A6A5BWG8_NAEFO</name>
<feature type="region of interest" description="Disordered" evidence="1">
    <location>
        <begin position="313"/>
        <end position="344"/>
    </location>
</feature>
<evidence type="ECO:0000313" key="3">
    <source>
        <dbReference type="Proteomes" id="UP000444721"/>
    </source>
</evidence>
<dbReference type="GeneID" id="68109270"/>
<sequence length="930" mass="102577">MTTRLPSTSSTFTTGVLNPQMYGYNNHNTTTPSPQSVSQGYVTDTSYYTTSASPLSSTPSNSSYHSSTVPSPTGTIASNGMGSIQNVMDFYIQNVNFSLHTKASPECEIQLYRLTNPMDAQITILNTYPQTHPPAYLSTVVYALQITLEKYISQTCQWVQCSSNDPNSTTPSASNNLFKDYDAFVIYNQTNQQSISQLIQTDGKSLYIQLPLQLGFYGNQFTTMTFRTKLNTSKEKQGYKRGESAIFRVVFSLLKQQQQTHTFFQNKYESIPFGIINHGKNSTATALYKNIKLSSIPGTVEYNMALMQQQQQYYQTPHQHSQSPYSTPNCSSSSNGSSYVTPNNNNYDSTMDFGQEYDNQQVQELLEILMQEEQALAANQLNQTSNEDYPDPNIFMTDDDDLFREITGISSYFTPSSSGGEGDTSQELFDEESESEGAYEDEEEIQWEDHHQLAYENTFELTKPSPTSDQKDDLCQFQSMSVPSQQSQFASGASSNVLLKNSGLSKPLPPLPSNASKSSSSSSSYGVPPPSSISSSSTILPPPPSMNSGVSLSVSSYNNLTLPPSAMTNSASNSVLSGATTTTTTTTLNRRSSNSQQQAFSGFTMRTNENVVPTKSLDSSRNIVPLQDTWSSPVESRESKASSISDLDGFGGQPRMTFGADYVRNVQAEQTQEKEKKRGLSGMFKKKKKKEESEEPAERSKQEKSKNPLAKPVHASFFSNFKPTITLKINNNTVDANNRQVTKAAQVQQKLGDEKSTTSEESLINAMSNLSIDKSNVNTKTLAIGTQTDISRFDPKKVVFSLDKKDVPPKKDTTSSNVGKGKKPIPVFKPGDIIQFNVQNNNEKELVARTSILVGTTLPRRPIVFFSGNSLGFTRMKENNSISSQVLQIPALPPGKKSLLVALILFVKISDSQGKERIFTNKKKVLISAQ</sequence>
<accession>A0A6A5BWG8</accession>
<protein>
    <submittedName>
        <fullName evidence="2">Uncharacterized protein</fullName>
    </submittedName>
</protein>
<evidence type="ECO:0000256" key="1">
    <source>
        <dbReference type="SAM" id="MobiDB-lite"/>
    </source>
</evidence>
<feature type="compositionally biased region" description="Acidic residues" evidence="1">
    <location>
        <begin position="428"/>
        <end position="445"/>
    </location>
</feature>
<dbReference type="AlphaFoldDB" id="A0A6A5BWG8"/>
<dbReference type="VEuPathDB" id="AmoebaDB:NfTy_034030"/>
<comment type="caution">
    <text evidence="2">The sequence shown here is derived from an EMBL/GenBank/DDBJ whole genome shotgun (WGS) entry which is preliminary data.</text>
</comment>
<dbReference type="RefSeq" id="XP_044563695.1">
    <property type="nucleotide sequence ID" value="XM_044705205.1"/>
</dbReference>
<dbReference type="OrthoDB" id="10399420at2759"/>
<gene>
    <name evidence="2" type="ORF">FDP41_002052</name>
</gene>
<feature type="compositionally biased region" description="Polar residues" evidence="1">
    <location>
        <begin position="411"/>
        <end position="427"/>
    </location>
</feature>
<dbReference type="VEuPathDB" id="AmoebaDB:FDP41_002052"/>